<evidence type="ECO:0000313" key="1">
    <source>
        <dbReference type="EMBL" id="PYI09786.1"/>
    </source>
</evidence>
<organism evidence="1 2">
    <name type="scientific">Aspergillus sclerotiicarbonarius (strain CBS 121057 / IBT 28362)</name>
    <dbReference type="NCBI Taxonomy" id="1448318"/>
    <lineage>
        <taxon>Eukaryota</taxon>
        <taxon>Fungi</taxon>
        <taxon>Dikarya</taxon>
        <taxon>Ascomycota</taxon>
        <taxon>Pezizomycotina</taxon>
        <taxon>Eurotiomycetes</taxon>
        <taxon>Eurotiomycetidae</taxon>
        <taxon>Eurotiales</taxon>
        <taxon>Aspergillaceae</taxon>
        <taxon>Aspergillus</taxon>
        <taxon>Aspergillus subgen. Circumdati</taxon>
    </lineage>
</organism>
<dbReference type="VEuPathDB" id="FungiDB:BO78DRAFT_458957"/>
<dbReference type="AlphaFoldDB" id="A0A319EHI2"/>
<gene>
    <name evidence="1" type="ORF">BO78DRAFT_458957</name>
</gene>
<dbReference type="EMBL" id="KZ826325">
    <property type="protein sequence ID" value="PYI09786.1"/>
    <property type="molecule type" value="Genomic_DNA"/>
</dbReference>
<keyword evidence="2" id="KW-1185">Reference proteome</keyword>
<protein>
    <submittedName>
        <fullName evidence="1">Uncharacterized protein</fullName>
    </submittedName>
</protein>
<sequence>MASTTPRSKRWSRISTSANADKAYHQFLKDTPDAYTYICICTRPGFNPDDEYDSSDEDNNIPPPQSQCDGGETCICFKPLTSHPDHPWRFTKAGLETMITYRIMIDLRDPDAFGMYTFNDHAGFGALEVVQNAILDFRDAVAKGDWWGMWAVCEALGWIDDGGILDETNVLYEHMFIAMLAELEKQGQLGPNSDVRNLGFIMGMYASEATNTPSEYDDPDTQPGSGTYYGEIFVQYLAAYATRRNVTIHGPSDLDESIAKAEEVTDPEDVVFPTGNKDPWKWVAAMKAYEKRNKGVAFGASRKSNVGGDSLDITTFSSAERKRKSFTKTDPLTPDMIKSIKEGEVLQMS</sequence>
<dbReference type="Proteomes" id="UP000248423">
    <property type="component" value="Unassembled WGS sequence"/>
</dbReference>
<evidence type="ECO:0000313" key="2">
    <source>
        <dbReference type="Proteomes" id="UP000248423"/>
    </source>
</evidence>
<dbReference type="STRING" id="1448318.A0A319EHI2"/>
<reference evidence="1 2" key="1">
    <citation type="submission" date="2018-02" db="EMBL/GenBank/DDBJ databases">
        <title>The genomes of Aspergillus section Nigri reveals drivers in fungal speciation.</title>
        <authorList>
            <consortium name="DOE Joint Genome Institute"/>
            <person name="Vesth T.C."/>
            <person name="Nybo J."/>
            <person name="Theobald S."/>
            <person name="Brandl J."/>
            <person name="Frisvad J.C."/>
            <person name="Nielsen K.F."/>
            <person name="Lyhne E.K."/>
            <person name="Kogle M.E."/>
            <person name="Kuo A."/>
            <person name="Riley R."/>
            <person name="Clum A."/>
            <person name="Nolan M."/>
            <person name="Lipzen A."/>
            <person name="Salamov A."/>
            <person name="Henrissat B."/>
            <person name="Wiebenga A."/>
            <person name="De vries R.P."/>
            <person name="Grigoriev I.V."/>
            <person name="Mortensen U.H."/>
            <person name="Andersen M.R."/>
            <person name="Baker S.E."/>
        </authorList>
    </citation>
    <scope>NUCLEOTIDE SEQUENCE [LARGE SCALE GENOMIC DNA]</scope>
    <source>
        <strain evidence="1 2">CBS 121057</strain>
    </source>
</reference>
<dbReference type="OrthoDB" id="10037289at2759"/>
<accession>A0A319EHI2</accession>
<name>A0A319EHI2_ASPSB</name>
<proteinExistence type="predicted"/>